<sequence>MFFELIAAVVAGVAVAGVAMGLRWISRGLLPKWIVPAAAGLGMLSYAIWSEYSWFERNVATQPAGVIVAWNNEQRSFWRPWSYYRPVVTRYSAVDTRTVQRHPSLPDQVMVDLLLAARWQPTARIKVLFDCAGGRRADLMGKDVEVAEDGTISGVTWTDLPPGDRLLDIACKRS</sequence>
<gene>
    <name evidence="2" type="ORF">DFR48_10685</name>
</gene>
<name>A0A6I7HKP6_9HYPH</name>
<organism evidence="2 3">
    <name type="scientific">Ciceribacter lividus</name>
    <dbReference type="NCBI Taxonomy" id="1197950"/>
    <lineage>
        <taxon>Bacteria</taxon>
        <taxon>Pseudomonadati</taxon>
        <taxon>Pseudomonadota</taxon>
        <taxon>Alphaproteobacteria</taxon>
        <taxon>Hyphomicrobiales</taxon>
        <taxon>Rhizobiaceae</taxon>
        <taxon>Ciceribacter</taxon>
    </lineage>
</organism>
<keyword evidence="3" id="KW-1185">Reference proteome</keyword>
<dbReference type="EMBL" id="QPIX01000006">
    <property type="protein sequence ID" value="RCW23963.1"/>
    <property type="molecule type" value="Genomic_DNA"/>
</dbReference>
<accession>A0A6I7HKP6</accession>
<protein>
    <submittedName>
        <fullName evidence="2">Uncharacterized protein</fullName>
    </submittedName>
</protein>
<reference evidence="2 3" key="1">
    <citation type="submission" date="2018-07" db="EMBL/GenBank/DDBJ databases">
        <title>Genomic Encyclopedia of Type Strains, Phase IV (KMG-IV): sequencing the most valuable type-strain genomes for metagenomic binning, comparative biology and taxonomic classification.</title>
        <authorList>
            <person name="Goeker M."/>
        </authorList>
    </citation>
    <scope>NUCLEOTIDE SEQUENCE [LARGE SCALE GENOMIC DNA]</scope>
    <source>
        <strain evidence="2 3">DSM 25528</strain>
    </source>
</reference>
<comment type="caution">
    <text evidence="2">The sequence shown here is derived from an EMBL/GenBank/DDBJ whole genome shotgun (WGS) entry which is preliminary data.</text>
</comment>
<dbReference type="RefSeq" id="WP_147273533.1">
    <property type="nucleotide sequence ID" value="NZ_QPIX01000006.1"/>
</dbReference>
<keyword evidence="1" id="KW-1133">Transmembrane helix</keyword>
<feature type="transmembrane region" description="Helical" evidence="1">
    <location>
        <begin position="31"/>
        <end position="49"/>
    </location>
</feature>
<keyword evidence="1" id="KW-0812">Transmembrane</keyword>
<dbReference type="Proteomes" id="UP000252582">
    <property type="component" value="Unassembled WGS sequence"/>
</dbReference>
<keyword evidence="1" id="KW-0472">Membrane</keyword>
<evidence type="ECO:0000313" key="2">
    <source>
        <dbReference type="EMBL" id="RCW23963.1"/>
    </source>
</evidence>
<dbReference type="AlphaFoldDB" id="A0A6I7HKP6"/>
<proteinExistence type="predicted"/>
<evidence type="ECO:0000313" key="3">
    <source>
        <dbReference type="Proteomes" id="UP000252582"/>
    </source>
</evidence>
<evidence type="ECO:0000256" key="1">
    <source>
        <dbReference type="SAM" id="Phobius"/>
    </source>
</evidence>